<accession>A0AA39PSH9</accession>
<evidence type="ECO:0000313" key="2">
    <source>
        <dbReference type="Proteomes" id="UP001175228"/>
    </source>
</evidence>
<keyword evidence="2" id="KW-1185">Reference proteome</keyword>
<evidence type="ECO:0000313" key="1">
    <source>
        <dbReference type="EMBL" id="KAK0489745.1"/>
    </source>
</evidence>
<organism evidence="1 2">
    <name type="scientific">Armillaria luteobubalina</name>
    <dbReference type="NCBI Taxonomy" id="153913"/>
    <lineage>
        <taxon>Eukaryota</taxon>
        <taxon>Fungi</taxon>
        <taxon>Dikarya</taxon>
        <taxon>Basidiomycota</taxon>
        <taxon>Agaricomycotina</taxon>
        <taxon>Agaricomycetes</taxon>
        <taxon>Agaricomycetidae</taxon>
        <taxon>Agaricales</taxon>
        <taxon>Marasmiineae</taxon>
        <taxon>Physalacriaceae</taxon>
        <taxon>Armillaria</taxon>
    </lineage>
</organism>
<protein>
    <submittedName>
        <fullName evidence="1">Uncharacterized protein</fullName>
    </submittedName>
</protein>
<name>A0AA39PSH9_9AGAR</name>
<sequence length="309" mass="34352">MALLTMPSIHNHQCRKVSKGLRHQITVSMVRYKSTRVDVSEYRICSSILSSAGSSPDGTLQTSNGPVSCFLLFAMRLSWDTFSSSSGNEVGWLLPHIPGDAIKRLSVALATELTQLDSVKHVLVSLRKIVKMKPPLPPSEDLNILKRDFNPTTKHHCLSRSCGDAGFLKSCNASRTGFILQGYPALAGVLCSGVSYSCWDYTDKNGIRASVKSLSTMNEQGERTDELETPFAPLRLYASYTLPIPFVRLSQARHEVSDDERFQAVSELETRRSPSTPAYFLKPHHLQDPRRAWKGEDSDKPGLVRVTGW</sequence>
<reference evidence="1" key="1">
    <citation type="submission" date="2023-06" db="EMBL/GenBank/DDBJ databases">
        <authorList>
            <consortium name="Lawrence Berkeley National Laboratory"/>
            <person name="Ahrendt S."/>
            <person name="Sahu N."/>
            <person name="Indic B."/>
            <person name="Wong-Bajracharya J."/>
            <person name="Merenyi Z."/>
            <person name="Ke H.-M."/>
            <person name="Monk M."/>
            <person name="Kocsube S."/>
            <person name="Drula E."/>
            <person name="Lipzen A."/>
            <person name="Balint B."/>
            <person name="Henrissat B."/>
            <person name="Andreopoulos B."/>
            <person name="Martin F.M."/>
            <person name="Harder C.B."/>
            <person name="Rigling D."/>
            <person name="Ford K.L."/>
            <person name="Foster G.D."/>
            <person name="Pangilinan J."/>
            <person name="Papanicolaou A."/>
            <person name="Barry K."/>
            <person name="LaButti K."/>
            <person name="Viragh M."/>
            <person name="Koriabine M."/>
            <person name="Yan M."/>
            <person name="Riley R."/>
            <person name="Champramary S."/>
            <person name="Plett K.L."/>
            <person name="Tsai I.J."/>
            <person name="Slot J."/>
            <person name="Sipos G."/>
            <person name="Plett J."/>
            <person name="Nagy L.G."/>
            <person name="Grigoriev I.V."/>
        </authorList>
    </citation>
    <scope>NUCLEOTIDE SEQUENCE</scope>
    <source>
        <strain evidence="1">HWK02</strain>
    </source>
</reference>
<dbReference type="AlphaFoldDB" id="A0AA39PSH9"/>
<comment type="caution">
    <text evidence="1">The sequence shown here is derived from an EMBL/GenBank/DDBJ whole genome shotgun (WGS) entry which is preliminary data.</text>
</comment>
<proteinExistence type="predicted"/>
<dbReference type="EMBL" id="JAUEPU010000037">
    <property type="protein sequence ID" value="KAK0489745.1"/>
    <property type="molecule type" value="Genomic_DNA"/>
</dbReference>
<dbReference type="Proteomes" id="UP001175228">
    <property type="component" value="Unassembled WGS sequence"/>
</dbReference>
<gene>
    <name evidence="1" type="ORF">EDD18DRAFT_1110103</name>
</gene>